<feature type="transmembrane region" description="Helical" evidence="2">
    <location>
        <begin position="116"/>
        <end position="134"/>
    </location>
</feature>
<feature type="transmembrane region" description="Helical" evidence="2">
    <location>
        <begin position="21"/>
        <end position="40"/>
    </location>
</feature>
<evidence type="ECO:0000256" key="2">
    <source>
        <dbReference type="SAM" id="Phobius"/>
    </source>
</evidence>
<reference evidence="4 5" key="1">
    <citation type="submission" date="2020-08" db="EMBL/GenBank/DDBJ databases">
        <title>Genomic Encyclopedia of Type Strains, Phase III (KMG-III): the genomes of soil and plant-associated and newly described type strains.</title>
        <authorList>
            <person name="Whitman W."/>
        </authorList>
    </citation>
    <scope>NUCLEOTIDE SEQUENCE [LARGE SCALE GENOMIC DNA]</scope>
    <source>
        <strain evidence="4 5">CECT 8897</strain>
    </source>
</reference>
<feature type="transmembrane region" description="Helical" evidence="2">
    <location>
        <begin position="76"/>
        <end position="96"/>
    </location>
</feature>
<evidence type="ECO:0000313" key="4">
    <source>
        <dbReference type="EMBL" id="MBB3117310.1"/>
    </source>
</evidence>
<dbReference type="InterPro" id="IPR036890">
    <property type="entry name" value="HATPase_C_sf"/>
</dbReference>
<proteinExistence type="predicted"/>
<feature type="transmembrane region" description="Helical" evidence="2">
    <location>
        <begin position="46"/>
        <end position="64"/>
    </location>
</feature>
<evidence type="ECO:0000313" key="5">
    <source>
        <dbReference type="Proteomes" id="UP000541535"/>
    </source>
</evidence>
<dbReference type="GO" id="GO:0016020">
    <property type="term" value="C:membrane"/>
    <property type="evidence" value="ECO:0007669"/>
    <property type="project" value="InterPro"/>
</dbReference>
<evidence type="ECO:0000259" key="3">
    <source>
        <dbReference type="Pfam" id="PF06580"/>
    </source>
</evidence>
<dbReference type="EMBL" id="JACHXD010000001">
    <property type="protein sequence ID" value="MBB3117310.1"/>
    <property type="molecule type" value="Genomic_DNA"/>
</dbReference>
<name>A0A7W5B6Z3_9BURK</name>
<sequence length="356" mass="38628">MTPAPSTARSSRSALPTLRQAAIVTTATLLLSWLLHSLTSTPFATVFSRVGFVGGCLLMAYSAAGKWHPRWLAPGAARLLAIVLTAPLASLGTAVLSQGGNALAYLRKTETLVGHILMVILALAFGLLFSLLAMRNERRANERADRLQAELERNTLERELLDARMRLLQAQIEPHFLFNTLANVEALVAAGSNNAGPVLRHLIAYLRAAMPRLGDADATLDTELQLVRNYLELKRLRMPDRLQFAVAELPALAQFRFPAMALLTLVENAVRHGIDPSVDGGRIEVGGHRDPAGGKALVWVSDSGVGMSETAQPGTGLSNLRTRLQAFYGGDAHIELHEQAPHGLRVELHFYPEPKP</sequence>
<feature type="coiled-coil region" evidence="1">
    <location>
        <begin position="134"/>
        <end position="173"/>
    </location>
</feature>
<dbReference type="InterPro" id="IPR050640">
    <property type="entry name" value="Bact_2-comp_sensor_kinase"/>
</dbReference>
<dbReference type="RefSeq" id="WP_183439274.1">
    <property type="nucleotide sequence ID" value="NZ_JACHXD010000001.1"/>
</dbReference>
<dbReference type="InterPro" id="IPR010559">
    <property type="entry name" value="Sig_transdc_His_kin_internal"/>
</dbReference>
<dbReference type="PANTHER" id="PTHR34220:SF9">
    <property type="entry name" value="SIGNAL TRANSDUCTION HISTIDINE KINASE INTERNAL REGION DOMAIN-CONTAINING PROTEIN"/>
    <property type="match status" value="1"/>
</dbReference>
<keyword evidence="2" id="KW-1133">Transmembrane helix</keyword>
<accession>A0A7W5B6Z3</accession>
<organism evidence="4 5">
    <name type="scientific">Pseudoduganella violacea</name>
    <dbReference type="NCBI Taxonomy" id="1715466"/>
    <lineage>
        <taxon>Bacteria</taxon>
        <taxon>Pseudomonadati</taxon>
        <taxon>Pseudomonadota</taxon>
        <taxon>Betaproteobacteria</taxon>
        <taxon>Burkholderiales</taxon>
        <taxon>Oxalobacteraceae</taxon>
        <taxon>Telluria group</taxon>
        <taxon>Pseudoduganella</taxon>
    </lineage>
</organism>
<keyword evidence="4" id="KW-0418">Kinase</keyword>
<dbReference type="Gene3D" id="3.30.565.10">
    <property type="entry name" value="Histidine kinase-like ATPase, C-terminal domain"/>
    <property type="match status" value="1"/>
</dbReference>
<dbReference type="SUPFAM" id="SSF55874">
    <property type="entry name" value="ATPase domain of HSP90 chaperone/DNA topoisomerase II/histidine kinase"/>
    <property type="match status" value="1"/>
</dbReference>
<keyword evidence="2" id="KW-0472">Membrane</keyword>
<keyword evidence="5" id="KW-1185">Reference proteome</keyword>
<comment type="caution">
    <text evidence="4">The sequence shown here is derived from an EMBL/GenBank/DDBJ whole genome shotgun (WGS) entry which is preliminary data.</text>
</comment>
<feature type="domain" description="Signal transduction histidine kinase internal region" evidence="3">
    <location>
        <begin position="163"/>
        <end position="242"/>
    </location>
</feature>
<keyword evidence="2" id="KW-0812">Transmembrane</keyword>
<gene>
    <name evidence="4" type="ORF">FHS03_000329</name>
</gene>
<evidence type="ECO:0000256" key="1">
    <source>
        <dbReference type="SAM" id="Coils"/>
    </source>
</evidence>
<dbReference type="Proteomes" id="UP000541535">
    <property type="component" value="Unassembled WGS sequence"/>
</dbReference>
<dbReference type="PANTHER" id="PTHR34220">
    <property type="entry name" value="SENSOR HISTIDINE KINASE YPDA"/>
    <property type="match status" value="1"/>
</dbReference>
<dbReference type="Pfam" id="PF06580">
    <property type="entry name" value="His_kinase"/>
    <property type="match status" value="1"/>
</dbReference>
<keyword evidence="1" id="KW-0175">Coiled coil</keyword>
<dbReference type="GO" id="GO:0000155">
    <property type="term" value="F:phosphorelay sensor kinase activity"/>
    <property type="evidence" value="ECO:0007669"/>
    <property type="project" value="InterPro"/>
</dbReference>
<protein>
    <submittedName>
        <fullName evidence="4">Sensor histidine kinase YesM</fullName>
    </submittedName>
</protein>
<keyword evidence="4" id="KW-0808">Transferase</keyword>
<dbReference type="AlphaFoldDB" id="A0A7W5B6Z3"/>